<dbReference type="STRING" id="453591.Igni_0427"/>
<organism evidence="3 4">
    <name type="scientific">Ignicoccus hospitalis (strain KIN4/I / DSM 18386 / JCM 14125)</name>
    <dbReference type="NCBI Taxonomy" id="453591"/>
    <lineage>
        <taxon>Archaea</taxon>
        <taxon>Thermoproteota</taxon>
        <taxon>Thermoprotei</taxon>
        <taxon>Desulfurococcales</taxon>
        <taxon>Desulfurococcaceae</taxon>
        <taxon>Ignicoccus</taxon>
    </lineage>
</organism>
<sequence>MRPRASNLKSLCPKEKTKVGIPVIKVVNRDLPEVTVYRGESGDYLVADDFCTCPSFLRNLDLGKLEPCKHVCAEKRVTKSTTLVLEDEDFDTLLISLLTHERSATLNLLLATYEGELGGEEEKEEEDRS</sequence>
<dbReference type="GO" id="GO:0008270">
    <property type="term" value="F:zinc ion binding"/>
    <property type="evidence" value="ECO:0007669"/>
    <property type="project" value="UniProtKB-KW"/>
</dbReference>
<keyword evidence="4" id="KW-1185">Reference proteome</keyword>
<evidence type="ECO:0000313" key="3">
    <source>
        <dbReference type="EMBL" id="ABU81610.1"/>
    </source>
</evidence>
<gene>
    <name evidence="3" type="ordered locus">Igni_0427</name>
</gene>
<dbReference type="EMBL" id="CP000816">
    <property type="protein sequence ID" value="ABU81610.1"/>
    <property type="molecule type" value="Genomic_DNA"/>
</dbReference>
<keyword evidence="1" id="KW-0479">Metal-binding</keyword>
<dbReference type="RefSeq" id="WP_011998462.1">
    <property type="nucleotide sequence ID" value="NC_009776.1"/>
</dbReference>
<feature type="domain" description="SWIM-type" evidence="2">
    <location>
        <begin position="34"/>
        <end position="79"/>
    </location>
</feature>
<dbReference type="PROSITE" id="PS50966">
    <property type="entry name" value="ZF_SWIM"/>
    <property type="match status" value="1"/>
</dbReference>
<protein>
    <submittedName>
        <fullName evidence="3">Zinc finger, SWIM domain protein</fullName>
    </submittedName>
</protein>
<evidence type="ECO:0000313" key="4">
    <source>
        <dbReference type="Proteomes" id="UP000000262"/>
    </source>
</evidence>
<keyword evidence="1" id="KW-0863">Zinc-finger</keyword>
<evidence type="ECO:0000259" key="2">
    <source>
        <dbReference type="PROSITE" id="PS50966"/>
    </source>
</evidence>
<reference evidence="3 4" key="1">
    <citation type="journal article" date="2008" name="Genome Biol.">
        <title>A genomic analysis of the archaeal system Ignicoccus hospitalis-Nanoarchaeum equitans.</title>
        <authorList>
            <person name="Podar M."/>
            <person name="Anderson I."/>
            <person name="Makarova K.S."/>
            <person name="Elkins J.G."/>
            <person name="Ivanova N."/>
            <person name="Wall M.A."/>
            <person name="Lykidis A."/>
            <person name="Mavromatis K."/>
            <person name="Sun H."/>
            <person name="Hudson M.E."/>
            <person name="Chen W."/>
            <person name="Deciu C."/>
            <person name="Hutchison D."/>
            <person name="Eads J.R."/>
            <person name="Anderson A."/>
            <person name="Fernandes F."/>
            <person name="Szeto E."/>
            <person name="Lapidus A."/>
            <person name="Kyrpides N.C."/>
            <person name="Saier M.H.Jr."/>
            <person name="Richardson P.M."/>
            <person name="Rachel R."/>
            <person name="Huber H."/>
            <person name="Eisen J.A."/>
            <person name="Koonin E.V."/>
            <person name="Keller M."/>
            <person name="Stetter K.O."/>
        </authorList>
    </citation>
    <scope>NUCLEOTIDE SEQUENCE [LARGE SCALE GENOMIC DNA]</scope>
    <source>
        <strain evidence="4">KIN4/I / DSM 18386 / JCM 14125</strain>
    </source>
</reference>
<dbReference type="OrthoDB" id="31559at2157"/>
<accession>A8A9K8</accession>
<dbReference type="HOGENOM" id="CLU_1943837_0_0_2"/>
<proteinExistence type="predicted"/>
<name>A8A9K8_IGNH4</name>
<dbReference type="AlphaFoldDB" id="A8A9K8"/>
<evidence type="ECO:0000256" key="1">
    <source>
        <dbReference type="PROSITE-ProRule" id="PRU00325"/>
    </source>
</evidence>
<dbReference type="GeneID" id="5561862"/>
<dbReference type="KEGG" id="iho:Igni_0427"/>
<keyword evidence="1" id="KW-0862">Zinc</keyword>
<dbReference type="InterPro" id="IPR007527">
    <property type="entry name" value="Znf_SWIM"/>
</dbReference>
<dbReference type="Proteomes" id="UP000000262">
    <property type="component" value="Chromosome"/>
</dbReference>
<dbReference type="eggNOG" id="arCOG01120">
    <property type="taxonomic scope" value="Archaea"/>
</dbReference>